<feature type="compositionally biased region" description="Gly residues" evidence="1">
    <location>
        <begin position="260"/>
        <end position="289"/>
    </location>
</feature>
<evidence type="ECO:0000256" key="2">
    <source>
        <dbReference type="SAM" id="Phobius"/>
    </source>
</evidence>
<feature type="region of interest" description="Disordered" evidence="1">
    <location>
        <begin position="231"/>
        <end position="289"/>
    </location>
</feature>
<keyword evidence="2" id="KW-0472">Membrane</keyword>
<dbReference type="NCBIfam" id="TIGR02532">
    <property type="entry name" value="IV_pilin_GFxxxE"/>
    <property type="match status" value="1"/>
</dbReference>
<dbReference type="InterPro" id="IPR012902">
    <property type="entry name" value="N_methyl_site"/>
</dbReference>
<proteinExistence type="predicted"/>
<keyword evidence="4" id="KW-1185">Reference proteome</keyword>
<evidence type="ECO:0000313" key="4">
    <source>
        <dbReference type="Proteomes" id="UP001596472"/>
    </source>
</evidence>
<dbReference type="EMBL" id="JBHTBS010000001">
    <property type="protein sequence ID" value="MFC7336317.1"/>
    <property type="molecule type" value="Genomic_DNA"/>
</dbReference>
<sequence length="289" mass="30848">MRSASTSRVRRGFTLLELVLAIGLMALLVGMIFAVASQNIALGRTVVEKQNEESIDTALFELLDTMFASLPGNARLELLADNGGSTLLSEVSSDLTIQNVPLSFTWGGNERIARSAQLSTVRGRDGLYDIVLRYFEGEILEETQDVGEAPIGFEEPFAEVVLMQDVAVFAWQVLDGRSMDEWQTDWEIAGRLPLQLELTYMRDQFADPIRHIFWITPKQNPEVLIRQMMQQGGGGTGTAQPNPGGDGETPPNGGIQIQPGQGGGNGGRGGDGGGGRGGGGGGGGRGGQR</sequence>
<dbReference type="Proteomes" id="UP001596472">
    <property type="component" value="Unassembled WGS sequence"/>
</dbReference>
<comment type="caution">
    <text evidence="3">The sequence shown here is derived from an EMBL/GenBank/DDBJ whole genome shotgun (WGS) entry which is preliminary data.</text>
</comment>
<evidence type="ECO:0000256" key="1">
    <source>
        <dbReference type="SAM" id="MobiDB-lite"/>
    </source>
</evidence>
<dbReference type="PROSITE" id="PS00409">
    <property type="entry name" value="PROKAR_NTER_METHYL"/>
    <property type="match status" value="1"/>
</dbReference>
<keyword evidence="2" id="KW-1133">Transmembrane helix</keyword>
<name>A0ABW2L4A7_9BACT</name>
<evidence type="ECO:0000313" key="3">
    <source>
        <dbReference type="EMBL" id="MFC7336317.1"/>
    </source>
</evidence>
<organism evidence="3 4">
    <name type="scientific">Haloferula chungangensis</name>
    <dbReference type="NCBI Taxonomy" id="1048331"/>
    <lineage>
        <taxon>Bacteria</taxon>
        <taxon>Pseudomonadati</taxon>
        <taxon>Verrucomicrobiota</taxon>
        <taxon>Verrucomicrobiia</taxon>
        <taxon>Verrucomicrobiales</taxon>
        <taxon>Verrucomicrobiaceae</taxon>
        <taxon>Haloferula</taxon>
    </lineage>
</organism>
<protein>
    <submittedName>
        <fullName evidence="3">Type II secretion system protein</fullName>
    </submittedName>
</protein>
<gene>
    <name evidence="3" type="ORF">ACFQY0_03940</name>
</gene>
<accession>A0ABW2L4A7</accession>
<feature type="transmembrane region" description="Helical" evidence="2">
    <location>
        <begin position="12"/>
        <end position="36"/>
    </location>
</feature>
<dbReference type="RefSeq" id="WP_379709310.1">
    <property type="nucleotide sequence ID" value="NZ_JBHTBS010000001.1"/>
</dbReference>
<keyword evidence="2" id="KW-0812">Transmembrane</keyword>
<dbReference type="Pfam" id="PF07963">
    <property type="entry name" value="N_methyl"/>
    <property type="match status" value="1"/>
</dbReference>
<reference evidence="4" key="1">
    <citation type="journal article" date="2019" name="Int. J. Syst. Evol. Microbiol.">
        <title>The Global Catalogue of Microorganisms (GCM) 10K type strain sequencing project: providing services to taxonomists for standard genome sequencing and annotation.</title>
        <authorList>
            <consortium name="The Broad Institute Genomics Platform"/>
            <consortium name="The Broad Institute Genome Sequencing Center for Infectious Disease"/>
            <person name="Wu L."/>
            <person name="Ma J."/>
        </authorList>
    </citation>
    <scope>NUCLEOTIDE SEQUENCE [LARGE SCALE GENOMIC DNA]</scope>
    <source>
        <strain evidence="4">CGMCC 4.1467</strain>
    </source>
</reference>